<comment type="caution">
    <text evidence="1">The sequence shown here is derived from an EMBL/GenBank/DDBJ whole genome shotgun (WGS) entry which is preliminary data.</text>
</comment>
<dbReference type="AlphaFoldDB" id="A0A0P9HAM6"/>
<keyword evidence="2" id="KW-1185">Reference proteome</keyword>
<name>A0A0P9HAM6_9CHLR</name>
<evidence type="ECO:0000313" key="2">
    <source>
        <dbReference type="Proteomes" id="UP000050509"/>
    </source>
</evidence>
<sequence>QYTVNQAVRASAHQAALIGGPDGSSGNVATAAQAPENSIAKTAQLVLDSGMTTNAEKATITVTCTNPTTGAVRNPCRRYDAVEVRIQYLDEVWAPIAMFDKVRADMRTTRAAEKDQQ</sequence>
<dbReference type="Proteomes" id="UP000050509">
    <property type="component" value="Unassembled WGS sequence"/>
</dbReference>
<feature type="non-terminal residue" evidence="1">
    <location>
        <position position="1"/>
    </location>
</feature>
<evidence type="ECO:0000313" key="1">
    <source>
        <dbReference type="EMBL" id="KPV51432.1"/>
    </source>
</evidence>
<reference evidence="1 2" key="1">
    <citation type="submission" date="2015-09" db="EMBL/GenBank/DDBJ databases">
        <title>Draft genome sequence of Kouleothrix aurantiaca JCM 19913.</title>
        <authorList>
            <person name="Hemp J."/>
        </authorList>
    </citation>
    <scope>NUCLEOTIDE SEQUENCE [LARGE SCALE GENOMIC DNA]</scope>
    <source>
        <strain evidence="1 2">COM-B</strain>
    </source>
</reference>
<protein>
    <submittedName>
        <fullName evidence="1">Uncharacterized protein</fullName>
    </submittedName>
</protein>
<accession>A0A0P9HAM6</accession>
<organism evidence="1 2">
    <name type="scientific">Kouleothrix aurantiaca</name>
    <dbReference type="NCBI Taxonomy" id="186479"/>
    <lineage>
        <taxon>Bacteria</taxon>
        <taxon>Bacillati</taxon>
        <taxon>Chloroflexota</taxon>
        <taxon>Chloroflexia</taxon>
        <taxon>Chloroflexales</taxon>
        <taxon>Roseiflexineae</taxon>
        <taxon>Roseiflexaceae</taxon>
        <taxon>Kouleothrix</taxon>
    </lineage>
</organism>
<proteinExistence type="predicted"/>
<dbReference type="EMBL" id="LJCR01000914">
    <property type="protein sequence ID" value="KPV51432.1"/>
    <property type="molecule type" value="Genomic_DNA"/>
</dbReference>
<gene>
    <name evidence="1" type="ORF">SE17_21180</name>
</gene>